<gene>
    <name evidence="3" type="ORF">SAMN05192553_103115</name>
</gene>
<feature type="domain" description="Peptidase M14" evidence="2">
    <location>
        <begin position="46"/>
        <end position="307"/>
    </location>
</feature>
<evidence type="ECO:0000313" key="4">
    <source>
        <dbReference type="Proteomes" id="UP000199403"/>
    </source>
</evidence>
<accession>A0A1H6XLJ4</accession>
<dbReference type="InterPro" id="IPR000834">
    <property type="entry name" value="Peptidase_M14"/>
</dbReference>
<dbReference type="AlphaFoldDB" id="A0A1H6XLJ4"/>
<keyword evidence="3" id="KW-0378">Hydrolase</keyword>
<evidence type="ECO:0000256" key="1">
    <source>
        <dbReference type="PROSITE-ProRule" id="PRU01379"/>
    </source>
</evidence>
<proteinExistence type="inferred from homology"/>
<dbReference type="Proteomes" id="UP000199403">
    <property type="component" value="Unassembled WGS sequence"/>
</dbReference>
<dbReference type="GO" id="GO:0006508">
    <property type="term" value="P:proteolysis"/>
    <property type="evidence" value="ECO:0007669"/>
    <property type="project" value="InterPro"/>
</dbReference>
<dbReference type="STRING" id="1416801.SAMN05192553_103115"/>
<sequence>MDTNRNHLRIPLLFFLTCLLCMQSCTRKAEVLETSRLAEAYEQFREPGLTERRFGYATIAPLIESRSSLFENQILGKSVEGRPIHALTYGAGTRPVLLWSQMHGDESTATMALFDLFNFLEGSETDGFTDIRQAIRNELRIRFIPMVNPDGAERFQRRNALHIDLNRDAIRQSSPEAIILKTARDEFEPEFGFNLHDQNSYYNVSGTTNPATISVLAPAYNEAREVNPGREKAMKVIAGMRRVLQEEVPDHLGKYNDTFEPRAFGDNFQKWGTSTILIESGAFPNDPEKQYVRKLNFMIVLNALYEIATGTYDAFAMDDYLNIPDNSSRLMDLLIRNVSVTTAGHSYSTDIGLRRAARYTAERRYYRGTVSDWGDLSIYHGYEELDATGLTAIPGKVWEEEKPLEELSREEAIGLLRDGYLGVKTSTENTGKLHQLPLLVFSGDAPPNLEPSLENAPNFFLVKDQKYRYAIVNGYLIDLQNSEVDPFWQMIN</sequence>
<dbReference type="EMBL" id="FNZH01000003">
    <property type="protein sequence ID" value="SEJ29949.1"/>
    <property type="molecule type" value="Genomic_DNA"/>
</dbReference>
<comment type="similarity">
    <text evidence="1">Belongs to the peptidase M14 family.</text>
</comment>
<dbReference type="SUPFAM" id="SSF53187">
    <property type="entry name" value="Zn-dependent exopeptidases"/>
    <property type="match status" value="1"/>
</dbReference>
<reference evidence="4" key="1">
    <citation type="submission" date="2016-10" db="EMBL/GenBank/DDBJ databases">
        <authorList>
            <person name="Varghese N."/>
            <person name="Submissions S."/>
        </authorList>
    </citation>
    <scope>NUCLEOTIDE SEQUENCE [LARGE SCALE GENOMIC DNA]</scope>
    <source>
        <strain evidence="4">IBRC-M 10761</strain>
    </source>
</reference>
<keyword evidence="3" id="KW-0645">Protease</keyword>
<protein>
    <submittedName>
        <fullName evidence="3">Zinc carboxypeptidase</fullName>
    </submittedName>
</protein>
<dbReference type="Gene3D" id="3.40.630.10">
    <property type="entry name" value="Zn peptidases"/>
    <property type="match status" value="1"/>
</dbReference>
<name>A0A1H6XLJ4_9BACT</name>
<dbReference type="GO" id="GO:0004181">
    <property type="term" value="F:metallocarboxypeptidase activity"/>
    <property type="evidence" value="ECO:0007669"/>
    <property type="project" value="InterPro"/>
</dbReference>
<dbReference type="PROSITE" id="PS52035">
    <property type="entry name" value="PEPTIDASE_M14"/>
    <property type="match status" value="1"/>
</dbReference>
<evidence type="ECO:0000259" key="2">
    <source>
        <dbReference type="PROSITE" id="PS52035"/>
    </source>
</evidence>
<feature type="active site" description="Proton donor/acceptor" evidence="1">
    <location>
        <position position="260"/>
    </location>
</feature>
<dbReference type="Pfam" id="PF00246">
    <property type="entry name" value="Peptidase_M14"/>
    <property type="match status" value="1"/>
</dbReference>
<dbReference type="OrthoDB" id="1119199at2"/>
<dbReference type="GO" id="GO:0008270">
    <property type="term" value="F:zinc ion binding"/>
    <property type="evidence" value="ECO:0007669"/>
    <property type="project" value="InterPro"/>
</dbReference>
<evidence type="ECO:0000313" key="3">
    <source>
        <dbReference type="EMBL" id="SEJ29949.1"/>
    </source>
</evidence>
<keyword evidence="4" id="KW-1185">Reference proteome</keyword>
<dbReference type="RefSeq" id="WP_092173159.1">
    <property type="nucleotide sequence ID" value="NZ_FNZH01000003.1"/>
</dbReference>
<organism evidence="3 4">
    <name type="scientific">Cyclobacterium xiamenense</name>
    <dbReference type="NCBI Taxonomy" id="1297121"/>
    <lineage>
        <taxon>Bacteria</taxon>
        <taxon>Pseudomonadati</taxon>
        <taxon>Bacteroidota</taxon>
        <taxon>Cytophagia</taxon>
        <taxon>Cytophagales</taxon>
        <taxon>Cyclobacteriaceae</taxon>
        <taxon>Cyclobacterium</taxon>
    </lineage>
</organism>
<keyword evidence="3" id="KW-0121">Carboxypeptidase</keyword>
<dbReference type="CDD" id="cd06239">
    <property type="entry name" value="M14-like"/>
    <property type="match status" value="1"/>
</dbReference>